<comment type="caution">
    <text evidence="1">The sequence shown here is derived from an EMBL/GenBank/DDBJ whole genome shotgun (WGS) entry which is preliminary data.</text>
</comment>
<name>A0ACB6QLE0_9PLEO</name>
<gene>
    <name evidence="1" type="ORF">BDR25DRAFT_305465</name>
</gene>
<protein>
    <submittedName>
        <fullName evidence="1">Terpenoid synthase</fullName>
    </submittedName>
</protein>
<proteinExistence type="predicted"/>
<reference evidence="1" key="1">
    <citation type="journal article" date="2020" name="Stud. Mycol.">
        <title>101 Dothideomycetes genomes: a test case for predicting lifestyles and emergence of pathogens.</title>
        <authorList>
            <person name="Haridas S."/>
            <person name="Albert R."/>
            <person name="Binder M."/>
            <person name="Bloem J."/>
            <person name="Labutti K."/>
            <person name="Salamov A."/>
            <person name="Andreopoulos B."/>
            <person name="Baker S."/>
            <person name="Barry K."/>
            <person name="Bills G."/>
            <person name="Bluhm B."/>
            <person name="Cannon C."/>
            <person name="Castanera R."/>
            <person name="Culley D."/>
            <person name="Daum C."/>
            <person name="Ezra D."/>
            <person name="Gonzalez J."/>
            <person name="Henrissat B."/>
            <person name="Kuo A."/>
            <person name="Liang C."/>
            <person name="Lipzen A."/>
            <person name="Lutzoni F."/>
            <person name="Magnuson J."/>
            <person name="Mondo S."/>
            <person name="Nolan M."/>
            <person name="Ohm R."/>
            <person name="Pangilinan J."/>
            <person name="Park H.-J."/>
            <person name="Ramirez L."/>
            <person name="Alfaro M."/>
            <person name="Sun H."/>
            <person name="Tritt A."/>
            <person name="Yoshinaga Y."/>
            <person name="Zwiers L.-H."/>
            <person name="Turgeon B."/>
            <person name="Goodwin S."/>
            <person name="Spatafora J."/>
            <person name="Crous P."/>
            <person name="Grigoriev I."/>
        </authorList>
    </citation>
    <scope>NUCLEOTIDE SEQUENCE</scope>
    <source>
        <strain evidence="1">ATCC 200398</strain>
    </source>
</reference>
<sequence>MWLFIWDDEIDAEVGRLSSDLKAAQNFRNDTIRYMQFCLGLGDDDCPAPENPIIAFFKVIGDAALESYTLEQRELLFKELEFFMETSEVEQRRRLSEELPTLDEYITCRMGTSAVGVTSAFNEFAQGMAPLPSHVINDADMRTLWDETNIIIWAVNDLLSLKKEVQQQTVDSLVPLLYHRFGNLQLAVSLIVEAVEKAVQNFDSTAETLMRRYSADEKIARKLKAHIEANQYNCTGNLFWSLRTGRYGVCQKSIVGGVVIPLE</sequence>
<keyword evidence="2" id="KW-1185">Reference proteome</keyword>
<accession>A0ACB6QLE0</accession>
<evidence type="ECO:0000313" key="2">
    <source>
        <dbReference type="Proteomes" id="UP000799755"/>
    </source>
</evidence>
<dbReference type="Proteomes" id="UP000799755">
    <property type="component" value="Unassembled WGS sequence"/>
</dbReference>
<evidence type="ECO:0000313" key="1">
    <source>
        <dbReference type="EMBL" id="KAF2467746.1"/>
    </source>
</evidence>
<organism evidence="1 2">
    <name type="scientific">Lindgomyces ingoldianus</name>
    <dbReference type="NCBI Taxonomy" id="673940"/>
    <lineage>
        <taxon>Eukaryota</taxon>
        <taxon>Fungi</taxon>
        <taxon>Dikarya</taxon>
        <taxon>Ascomycota</taxon>
        <taxon>Pezizomycotina</taxon>
        <taxon>Dothideomycetes</taxon>
        <taxon>Pleosporomycetidae</taxon>
        <taxon>Pleosporales</taxon>
        <taxon>Lindgomycetaceae</taxon>
        <taxon>Lindgomyces</taxon>
    </lineage>
</organism>
<dbReference type="EMBL" id="MU003519">
    <property type="protein sequence ID" value="KAF2467746.1"/>
    <property type="molecule type" value="Genomic_DNA"/>
</dbReference>